<dbReference type="GO" id="GO:0005576">
    <property type="term" value="C:extracellular region"/>
    <property type="evidence" value="ECO:0007669"/>
    <property type="project" value="UniProtKB-SubCell"/>
</dbReference>
<dbReference type="Proteomes" id="UP000053424">
    <property type="component" value="Unassembled WGS sequence"/>
</dbReference>
<keyword evidence="6" id="KW-0964">Secreted</keyword>
<dbReference type="OrthoDB" id="269227at2759"/>
<comment type="cofactor">
    <cofactor evidence="1 14">
        <name>FAD</name>
        <dbReference type="ChEBI" id="CHEBI:57692"/>
    </cofactor>
</comment>
<dbReference type="SUPFAM" id="SSF51905">
    <property type="entry name" value="FAD/NAD(P)-binding domain"/>
    <property type="match status" value="1"/>
</dbReference>
<accession>A0A0C3C2T1</accession>
<keyword evidence="14" id="KW-0285">Flavoprotein</keyword>
<comment type="subunit">
    <text evidence="4">Monomer.</text>
</comment>
<comment type="catalytic activity">
    <reaction evidence="9">
        <text>pyranose + acceptor = pyranos-2,3-diulose + reduced acceptor.</text>
        <dbReference type="EC" id="1.1.99.29"/>
    </reaction>
</comment>
<gene>
    <name evidence="16" type="ORF">M413DRAFT_76675</name>
</gene>
<dbReference type="Gene3D" id="3.30.560.10">
    <property type="entry name" value="Glucose Oxidase, domain 3"/>
    <property type="match status" value="1"/>
</dbReference>
<dbReference type="InterPro" id="IPR007867">
    <property type="entry name" value="GMC_OxRtase_C"/>
</dbReference>
<reference evidence="16 17" key="1">
    <citation type="submission" date="2014-04" db="EMBL/GenBank/DDBJ databases">
        <authorList>
            <consortium name="DOE Joint Genome Institute"/>
            <person name="Kuo A."/>
            <person name="Gay G."/>
            <person name="Dore J."/>
            <person name="Kohler A."/>
            <person name="Nagy L.G."/>
            <person name="Floudas D."/>
            <person name="Copeland A."/>
            <person name="Barry K.W."/>
            <person name="Cichocki N."/>
            <person name="Veneault-Fourrey C."/>
            <person name="LaButti K."/>
            <person name="Lindquist E.A."/>
            <person name="Lipzen A."/>
            <person name="Lundell T."/>
            <person name="Morin E."/>
            <person name="Murat C."/>
            <person name="Sun H."/>
            <person name="Tunlid A."/>
            <person name="Henrissat B."/>
            <person name="Grigoriev I.V."/>
            <person name="Hibbett D.S."/>
            <person name="Martin F."/>
            <person name="Nordberg H.P."/>
            <person name="Cantor M.N."/>
            <person name="Hua S.X."/>
        </authorList>
    </citation>
    <scope>NUCLEOTIDE SEQUENCE [LARGE SCALE GENOMIC DNA]</scope>
    <source>
        <strain evidence="17">h7</strain>
    </source>
</reference>
<evidence type="ECO:0000256" key="5">
    <source>
        <dbReference type="ARBA" id="ARBA00013177"/>
    </source>
</evidence>
<dbReference type="EMBL" id="KN831794">
    <property type="protein sequence ID" value="KIM37926.1"/>
    <property type="molecule type" value="Genomic_DNA"/>
</dbReference>
<dbReference type="PROSITE" id="PS00624">
    <property type="entry name" value="GMC_OXRED_2"/>
    <property type="match status" value="1"/>
</dbReference>
<dbReference type="STRING" id="686832.A0A0C3C2T1"/>
<dbReference type="Pfam" id="PF00732">
    <property type="entry name" value="GMC_oxred_N"/>
    <property type="match status" value="1"/>
</dbReference>
<dbReference type="Pfam" id="PF05199">
    <property type="entry name" value="GMC_oxred_C"/>
    <property type="match status" value="1"/>
</dbReference>
<reference evidence="17" key="2">
    <citation type="submission" date="2015-01" db="EMBL/GenBank/DDBJ databases">
        <title>Evolutionary Origins and Diversification of the Mycorrhizal Mutualists.</title>
        <authorList>
            <consortium name="DOE Joint Genome Institute"/>
            <consortium name="Mycorrhizal Genomics Consortium"/>
            <person name="Kohler A."/>
            <person name="Kuo A."/>
            <person name="Nagy L.G."/>
            <person name="Floudas D."/>
            <person name="Copeland A."/>
            <person name="Barry K.W."/>
            <person name="Cichocki N."/>
            <person name="Veneault-Fourrey C."/>
            <person name="LaButti K."/>
            <person name="Lindquist E.A."/>
            <person name="Lipzen A."/>
            <person name="Lundell T."/>
            <person name="Morin E."/>
            <person name="Murat C."/>
            <person name="Riley R."/>
            <person name="Ohm R."/>
            <person name="Sun H."/>
            <person name="Tunlid A."/>
            <person name="Henrissat B."/>
            <person name="Grigoriev I.V."/>
            <person name="Hibbett D.S."/>
            <person name="Martin F."/>
        </authorList>
    </citation>
    <scope>NUCLEOTIDE SEQUENCE [LARGE SCALE GENOMIC DNA]</scope>
    <source>
        <strain evidence="17">h7</strain>
    </source>
</reference>
<evidence type="ECO:0000256" key="2">
    <source>
        <dbReference type="ARBA" id="ARBA00004613"/>
    </source>
</evidence>
<evidence type="ECO:0000256" key="1">
    <source>
        <dbReference type="ARBA" id="ARBA00001974"/>
    </source>
</evidence>
<keyword evidence="17" id="KW-1185">Reference proteome</keyword>
<feature type="active site" description="Proton donor" evidence="13">
    <location>
        <position position="509"/>
    </location>
</feature>
<evidence type="ECO:0000259" key="15">
    <source>
        <dbReference type="PROSITE" id="PS00624"/>
    </source>
</evidence>
<comment type="subcellular location">
    <subcellularLocation>
        <location evidence="2">Secreted</location>
    </subcellularLocation>
</comment>
<comment type="function">
    <text evidence="7">Catalyzes the single-oxidation or sequential double oxidation reaction of carbohydrates primarily at carbon-2 and/or carbon-3 with the concomitant reduction of the flavin. The enzyme exhibits a broad sugar substrate specificity, oxidizing different aldopyranoses to the corresponding C-1, C-2, C-3 or C-1,2, C-2,3 and C-3,4 (di)dehydro sugars with substrate-specific regioselectivity. Accepts only a narrow range of electron acceptors such as substituted benzoquinones and complexed metal ions and reacts extremely slowly with O(2) as acceptor. May play a role in the natural recycling of plant matter by oxidizing all major monosaccharides in lignocellulose and by reducing quinone compounds or reactive radical species generated during lignin depolymerization.</text>
</comment>
<evidence type="ECO:0000256" key="4">
    <source>
        <dbReference type="ARBA" id="ARBA00011245"/>
    </source>
</evidence>
<feature type="domain" description="Glucose-methanol-choline oxidoreductase N-terminal" evidence="15">
    <location>
        <begin position="284"/>
        <end position="298"/>
    </location>
</feature>
<evidence type="ECO:0000256" key="9">
    <source>
        <dbReference type="ARBA" id="ARBA00034010"/>
    </source>
</evidence>
<evidence type="ECO:0000256" key="12">
    <source>
        <dbReference type="ARBA" id="ARBA00034059"/>
    </source>
</evidence>
<evidence type="ECO:0000256" key="10">
    <source>
        <dbReference type="ARBA" id="ARBA00034029"/>
    </source>
</evidence>
<dbReference type="InterPro" id="IPR012132">
    <property type="entry name" value="GMC_OxRdtase"/>
</dbReference>
<keyword evidence="14" id="KW-0274">FAD</keyword>
<dbReference type="SUPFAM" id="SSF54373">
    <property type="entry name" value="FAD-linked reductases, C-terminal domain"/>
    <property type="match status" value="1"/>
</dbReference>
<comment type="catalytic activity">
    <reaction evidence="11">
        <text>a pyranoside + acceptor = a pyranosid-3-ulose + reduced acceptor.</text>
        <dbReference type="EC" id="1.1.99.29"/>
    </reaction>
</comment>
<dbReference type="InterPro" id="IPR036188">
    <property type="entry name" value="FAD/NAD-bd_sf"/>
</dbReference>
<comment type="catalytic activity">
    <reaction evidence="10">
        <text>pyranose + acceptor = pyranos-3-ulose + reduced acceptor.</text>
        <dbReference type="EC" id="1.1.99.29"/>
    </reaction>
</comment>
<comment type="catalytic activity">
    <reaction evidence="8">
        <text>pyranose + acceptor = pyranos-2-ulose + reduced acceptor.</text>
        <dbReference type="EC" id="1.1.99.29"/>
    </reaction>
</comment>
<evidence type="ECO:0000256" key="11">
    <source>
        <dbReference type="ARBA" id="ARBA00034050"/>
    </source>
</evidence>
<comment type="catalytic activity">
    <reaction evidence="12">
        <text>a pyranoside + acceptor = a pyranosid-3,4-diulose + reduced acceptor.</text>
        <dbReference type="EC" id="1.1.99.29"/>
    </reaction>
</comment>
<sequence>MWPFSNAYPEVRVSDIQDEYDYIIVGGGTAGCVLANRLSAIPRTTVLLVERGPLADSWASRVPLFSSDFASNGSRTQLRTTEHQPETGHSYELLNGSALGGSTRVNQMIYTRGLKAEYDMWKASGCPGWGWNDVKASFLKSEKCLDAGADSDVHGTLGVCFRLTLCCFVFTKVLVRTIDACEDIGLPKVDDVNSPTHPAIGCGLLHFTRDQNQHRHSTYRAFLPKDLALSRRQNLHIVTNAIVEKVQIEKHSDKLVARGIDLVSRSGKEMKSVAARKEIILCAGPFGSPHILMLSGVGPADHLKEHGIAVVKDLPAVGSNLEDHFGVSIAYRVPMAHSLVALEKRPWIFFIELFRYLFYGTGMLLAPVLQLAIFASTLLLDHQGLPQKGNANVLPDIEIMPMAYDSGNSTNFDKSTGVYSFLNVLLRPKSKGTVRLSSSDPNAALRIDPRYLSNPADWAPLRASLRLTLRIADGMRKHGYALDNMQVPQGEDDESLDNFIRRRNRTAYHYSSTCRMAPKEDASGGGGVVDPQLKVFGVEGLRVADSSVFTWVLGAHLQAPTVCVAERCAEMVVEERSMKE</sequence>
<comment type="similarity">
    <text evidence="3">Belongs to the GMC oxidoreductase family.</text>
</comment>
<dbReference type="InterPro" id="IPR000172">
    <property type="entry name" value="GMC_OxRdtase_N"/>
</dbReference>
<dbReference type="AlphaFoldDB" id="A0A0C3C2T1"/>
<dbReference type="PANTHER" id="PTHR11552">
    <property type="entry name" value="GLUCOSE-METHANOL-CHOLINE GMC OXIDOREDUCTASE"/>
    <property type="match status" value="1"/>
</dbReference>
<dbReference type="HOGENOM" id="CLU_002865_7_2_1"/>
<dbReference type="PANTHER" id="PTHR11552:SF219">
    <property type="entry name" value="GLUCOSE-METHANOL-CHOLINE OXIDOREDUCTASE N-TERMINAL DOMAIN-CONTAINING PROTEIN"/>
    <property type="match status" value="1"/>
</dbReference>
<organism evidence="16 17">
    <name type="scientific">Hebeloma cylindrosporum</name>
    <dbReference type="NCBI Taxonomy" id="76867"/>
    <lineage>
        <taxon>Eukaryota</taxon>
        <taxon>Fungi</taxon>
        <taxon>Dikarya</taxon>
        <taxon>Basidiomycota</taxon>
        <taxon>Agaricomycotina</taxon>
        <taxon>Agaricomycetes</taxon>
        <taxon>Agaricomycetidae</taxon>
        <taxon>Agaricales</taxon>
        <taxon>Agaricineae</taxon>
        <taxon>Hymenogastraceae</taxon>
        <taxon>Hebeloma</taxon>
    </lineage>
</organism>
<dbReference type="PIRSF" id="PIRSF000137">
    <property type="entry name" value="Alcohol_oxidase"/>
    <property type="match status" value="1"/>
</dbReference>
<evidence type="ECO:0000256" key="8">
    <source>
        <dbReference type="ARBA" id="ARBA00033986"/>
    </source>
</evidence>
<dbReference type="GO" id="GO:0050660">
    <property type="term" value="F:flavin adenine dinucleotide binding"/>
    <property type="evidence" value="ECO:0007669"/>
    <property type="project" value="InterPro"/>
</dbReference>
<evidence type="ECO:0000313" key="16">
    <source>
        <dbReference type="EMBL" id="KIM37926.1"/>
    </source>
</evidence>
<dbReference type="Gene3D" id="3.50.50.60">
    <property type="entry name" value="FAD/NAD(P)-binding domain"/>
    <property type="match status" value="1"/>
</dbReference>
<protein>
    <recommendedName>
        <fullName evidence="5">pyranose dehydrogenase (acceptor)</fullName>
        <ecNumber evidence="5">1.1.99.29</ecNumber>
    </recommendedName>
</protein>
<feature type="active site" description="Proton acceptor" evidence="13">
    <location>
        <position position="556"/>
    </location>
</feature>
<feature type="binding site" evidence="14">
    <location>
        <position position="243"/>
    </location>
    <ligand>
        <name>FAD</name>
        <dbReference type="ChEBI" id="CHEBI:57692"/>
    </ligand>
</feature>
<dbReference type="GO" id="GO:0033718">
    <property type="term" value="F:pyranose dehydrogenase (acceptor) activity"/>
    <property type="evidence" value="ECO:0007669"/>
    <property type="project" value="UniProtKB-EC"/>
</dbReference>
<evidence type="ECO:0000256" key="14">
    <source>
        <dbReference type="PIRSR" id="PIRSR000137-2"/>
    </source>
</evidence>
<dbReference type="EC" id="1.1.99.29" evidence="5"/>
<proteinExistence type="inferred from homology"/>
<name>A0A0C3C2T1_HEBCY</name>
<evidence type="ECO:0000256" key="13">
    <source>
        <dbReference type="PIRSR" id="PIRSR000137-1"/>
    </source>
</evidence>
<evidence type="ECO:0000256" key="7">
    <source>
        <dbReference type="ARBA" id="ARBA00024699"/>
    </source>
</evidence>
<evidence type="ECO:0000256" key="3">
    <source>
        <dbReference type="ARBA" id="ARBA00010790"/>
    </source>
</evidence>
<evidence type="ECO:0000313" key="17">
    <source>
        <dbReference type="Proteomes" id="UP000053424"/>
    </source>
</evidence>
<evidence type="ECO:0000256" key="6">
    <source>
        <dbReference type="ARBA" id="ARBA00022525"/>
    </source>
</evidence>